<evidence type="ECO:0000256" key="1">
    <source>
        <dbReference type="SAM" id="Phobius"/>
    </source>
</evidence>
<dbReference type="EMBL" id="UOFI01000208">
    <property type="protein sequence ID" value="VAW70857.1"/>
    <property type="molecule type" value="Genomic_DNA"/>
</dbReference>
<protein>
    <recommendedName>
        <fullName evidence="3">Type IV fimbrial biogenesis protein PilW</fullName>
    </recommendedName>
</protein>
<dbReference type="AlphaFoldDB" id="A0A3B0Y5P5"/>
<reference evidence="2" key="1">
    <citation type="submission" date="2018-06" db="EMBL/GenBank/DDBJ databases">
        <authorList>
            <person name="Zhirakovskaya E."/>
        </authorList>
    </citation>
    <scope>NUCLEOTIDE SEQUENCE</scope>
</reference>
<evidence type="ECO:0000313" key="2">
    <source>
        <dbReference type="EMBL" id="VAW70857.1"/>
    </source>
</evidence>
<dbReference type="GO" id="GO:0043683">
    <property type="term" value="P:type IV pilus assembly"/>
    <property type="evidence" value="ECO:0007669"/>
    <property type="project" value="InterPro"/>
</dbReference>
<name>A0A3B0Y5P5_9ZZZZ</name>
<organism evidence="2">
    <name type="scientific">hydrothermal vent metagenome</name>
    <dbReference type="NCBI Taxonomy" id="652676"/>
    <lineage>
        <taxon>unclassified sequences</taxon>
        <taxon>metagenomes</taxon>
        <taxon>ecological metagenomes</taxon>
    </lineage>
</organism>
<accession>A0A3B0Y5P5</accession>
<sequence>MSYIIIKSPEKKSPEKNMLGKSMPCENTPEKKINRKKTVGQSSKQAGFSMLELLVAMTLGVLVLGSAITMQVANREGFRATTSELEMKTSAKMAAEFIGTSLRGVGSMGCRTVDAYQSIRYEDREATTASAYNIVLNSFSTEANKYRADADFNAGHEILGYEASTTGWLPVPDGALNLSNMTANSDAITLRGGIGESYVIAAGRQFGDAQYTLDIPANTDVRITTNNYAVASSCKGAEVFKVTSSDASIDAGIIGRAKAVGANNNSQGTMTQKFGIDKEGFAELRRVATTSYYIANNAQNIPTLYRNIDGVSDPLVEGVEYMMLDYGIEDSAVLRNVASYYLTADKVHASCVDKLIDPLDVPLRSGCLWPNVVSVRVSFVMRSRAAIYGKNIKQTHILPGAADQTHTKTDKFSRSVYSSTFVVRNRLTGLRTKNG</sequence>
<dbReference type="Pfam" id="PF16074">
    <property type="entry name" value="PilW"/>
    <property type="match status" value="1"/>
</dbReference>
<evidence type="ECO:0008006" key="3">
    <source>
        <dbReference type="Google" id="ProtNLM"/>
    </source>
</evidence>
<keyword evidence="1" id="KW-0472">Membrane</keyword>
<dbReference type="InterPro" id="IPR032092">
    <property type="entry name" value="PilW"/>
</dbReference>
<dbReference type="NCBIfam" id="TIGR02532">
    <property type="entry name" value="IV_pilin_GFxxxE"/>
    <property type="match status" value="1"/>
</dbReference>
<keyword evidence="1" id="KW-0812">Transmembrane</keyword>
<gene>
    <name evidence="2" type="ORF">MNBD_GAMMA09-1208</name>
</gene>
<dbReference type="InterPro" id="IPR012902">
    <property type="entry name" value="N_methyl_site"/>
</dbReference>
<dbReference type="Pfam" id="PF07963">
    <property type="entry name" value="N_methyl"/>
    <property type="match status" value="1"/>
</dbReference>
<keyword evidence="1" id="KW-1133">Transmembrane helix</keyword>
<proteinExistence type="predicted"/>
<feature type="transmembrane region" description="Helical" evidence="1">
    <location>
        <begin position="53"/>
        <end position="73"/>
    </location>
</feature>